<dbReference type="InterPro" id="IPR057204">
    <property type="entry name" value="DUF7882"/>
</dbReference>
<proteinExistence type="predicted"/>
<dbReference type="STRING" id="399736.SAMN04489720_1718"/>
<gene>
    <name evidence="2" type="ORF">SAMN04489720_1718</name>
</gene>
<accession>A0A1G8DP07</accession>
<dbReference type="OrthoDB" id="5117680at2"/>
<protein>
    <recommendedName>
        <fullName evidence="1">DUF7882 domain-containing protein</fullName>
    </recommendedName>
</protein>
<evidence type="ECO:0000313" key="2">
    <source>
        <dbReference type="EMBL" id="SDH59368.1"/>
    </source>
</evidence>
<dbReference type="RefSeq" id="WP_092504196.1">
    <property type="nucleotide sequence ID" value="NZ_LT629695.1"/>
</dbReference>
<name>A0A1G8DP07_9MICO</name>
<dbReference type="Pfam" id="PF25355">
    <property type="entry name" value="DUF7882"/>
    <property type="match status" value="1"/>
</dbReference>
<evidence type="ECO:0000313" key="3">
    <source>
        <dbReference type="Proteomes" id="UP000198822"/>
    </source>
</evidence>
<organism evidence="2 3">
    <name type="scientific">Agrococcus jejuensis</name>
    <dbReference type="NCBI Taxonomy" id="399736"/>
    <lineage>
        <taxon>Bacteria</taxon>
        <taxon>Bacillati</taxon>
        <taxon>Actinomycetota</taxon>
        <taxon>Actinomycetes</taxon>
        <taxon>Micrococcales</taxon>
        <taxon>Microbacteriaceae</taxon>
        <taxon>Agrococcus</taxon>
    </lineage>
</organism>
<feature type="domain" description="DUF7882" evidence="1">
    <location>
        <begin position="1"/>
        <end position="90"/>
    </location>
</feature>
<evidence type="ECO:0000259" key="1">
    <source>
        <dbReference type="Pfam" id="PF25355"/>
    </source>
</evidence>
<dbReference type="Proteomes" id="UP000198822">
    <property type="component" value="Chromosome I"/>
</dbReference>
<sequence length="107" mass="11641">MGTMHYGNDEAGIQIDDDVLAHVAAVVVAKLRRREPFLLTTVSAGGRESVWIHEASTLRWAYASDVAAPLDKARLERMVRDTNRPTGLTVECLGRPLAAVETLEVAA</sequence>
<dbReference type="EMBL" id="LT629695">
    <property type="protein sequence ID" value="SDH59368.1"/>
    <property type="molecule type" value="Genomic_DNA"/>
</dbReference>
<dbReference type="AlphaFoldDB" id="A0A1G8DP07"/>
<keyword evidence="3" id="KW-1185">Reference proteome</keyword>
<reference evidence="3" key="1">
    <citation type="submission" date="2016-10" db="EMBL/GenBank/DDBJ databases">
        <authorList>
            <person name="Varghese N."/>
            <person name="Submissions S."/>
        </authorList>
    </citation>
    <scope>NUCLEOTIDE SEQUENCE [LARGE SCALE GENOMIC DNA]</scope>
    <source>
        <strain evidence="3">DSM 22002</strain>
    </source>
</reference>